<evidence type="ECO:0000256" key="3">
    <source>
        <dbReference type="ARBA" id="ARBA00022741"/>
    </source>
</evidence>
<dbReference type="Pfam" id="PF00370">
    <property type="entry name" value="FGGY_N"/>
    <property type="match status" value="1"/>
</dbReference>
<keyword evidence="7" id="KW-0684">Rhamnose metabolism</keyword>
<dbReference type="GO" id="GO:0005829">
    <property type="term" value="C:cytosol"/>
    <property type="evidence" value="ECO:0007669"/>
    <property type="project" value="TreeGrafter"/>
</dbReference>
<evidence type="ECO:0000256" key="1">
    <source>
        <dbReference type="ARBA" id="ARBA00009156"/>
    </source>
</evidence>
<dbReference type="KEGG" id="tra:Trad_1713"/>
<feature type="domain" description="Carbohydrate kinase FGGY C-terminal" evidence="9">
    <location>
        <begin position="264"/>
        <end position="455"/>
    </location>
</feature>
<organism evidence="10 11">
    <name type="scientific">Truepera radiovictrix (strain DSM 17093 / CIP 108686 / LMG 22925 / RQ-24)</name>
    <dbReference type="NCBI Taxonomy" id="649638"/>
    <lineage>
        <taxon>Bacteria</taxon>
        <taxon>Thermotogati</taxon>
        <taxon>Deinococcota</taxon>
        <taxon>Deinococci</taxon>
        <taxon>Trueperales</taxon>
        <taxon>Trueperaceae</taxon>
        <taxon>Truepera</taxon>
    </lineage>
</organism>
<keyword evidence="5" id="KW-0067">ATP-binding</keyword>
<protein>
    <submittedName>
        <fullName evidence="10">Carbohydrate kinase, FGGY</fullName>
    </submittedName>
</protein>
<accession>D7CQ47</accession>
<evidence type="ECO:0000259" key="9">
    <source>
        <dbReference type="Pfam" id="PF02782"/>
    </source>
</evidence>
<dbReference type="Pfam" id="PF02782">
    <property type="entry name" value="FGGY_C"/>
    <property type="match status" value="1"/>
</dbReference>
<dbReference type="SUPFAM" id="SSF53067">
    <property type="entry name" value="Actin-like ATPase domain"/>
    <property type="match status" value="2"/>
</dbReference>
<name>D7CQ47_TRURR</name>
<dbReference type="AlphaFoldDB" id="D7CQ47"/>
<dbReference type="RefSeq" id="WP_013178198.1">
    <property type="nucleotide sequence ID" value="NC_014221.1"/>
</dbReference>
<reference evidence="10 11" key="2">
    <citation type="journal article" date="2011" name="Stand. Genomic Sci.">
        <title>Complete genome sequence of Truepera radiovictrix type strain (RQ-24).</title>
        <authorList>
            <person name="Ivanova N."/>
            <person name="Rohde C."/>
            <person name="Munk C."/>
            <person name="Nolan M."/>
            <person name="Lucas S."/>
            <person name="Del Rio T.G."/>
            <person name="Tice H."/>
            <person name="Deshpande S."/>
            <person name="Cheng J.F."/>
            <person name="Tapia R."/>
            <person name="Han C."/>
            <person name="Goodwin L."/>
            <person name="Pitluck S."/>
            <person name="Liolios K."/>
            <person name="Mavromatis K."/>
            <person name="Mikhailova N."/>
            <person name="Pati A."/>
            <person name="Chen A."/>
            <person name="Palaniappan K."/>
            <person name="Land M."/>
            <person name="Hauser L."/>
            <person name="Chang Y.J."/>
            <person name="Jeffries C.D."/>
            <person name="Brambilla E."/>
            <person name="Rohde M."/>
            <person name="Goker M."/>
            <person name="Tindall B.J."/>
            <person name="Woyke T."/>
            <person name="Bristow J."/>
            <person name="Eisen J.A."/>
            <person name="Markowitz V."/>
            <person name="Hugenholtz P."/>
            <person name="Kyrpides N.C."/>
            <person name="Klenk H.P."/>
            <person name="Lapidus A."/>
        </authorList>
    </citation>
    <scope>NUCLEOTIDE SEQUENCE [LARGE SCALE GENOMIC DNA]</scope>
    <source>
        <strain evidence="11">DSM 17093 / CIP 108686 / LMG 22925 / RQ-24</strain>
    </source>
</reference>
<proteinExistence type="inferred from homology"/>
<sequence length="500" mass="53829">MKGERGANPSRADFIAVDLGASSGRVLLGGFDGERWALRELHRFPNEPVRLAGSLHWNVLTLWAEVQRALAAYARERRAPVMGIGVDTWGVDFGLLDRRDHLLGVPYHYRDARTDGQMERVWTTLPKATLYARTGLQFMQINTLYQLCSMRGDPQLEVAETLLMMPDLFHFWLSGEKRGEYTVASTSQLLDARTRTWAPDLLSALGLPSHLLPPLVPPGTVLGTLRASVAAETRLPAATPVIAPAAHDTASAVAATAGLDEGAFISSGTWSLVGAEVPEPVLSARALERDFTNEGGVGGTIRLLKNVAGLWLLEACKRQWEREGAALSWPALLEAAVAAPPFRSFVNPGAETFLSPDGMPEAIRAFCRRSGQPEPGSVGEIVRCCLESLALKYRTVLDDLEALTGRRFRVVRIVGGGSQNALLNQFTADACARPVVAGPVEATALGNLTVQAVACGLLPDLEAGRKAVAASAELRTFEPKHTDAWEAALARFKSLSGTSP</sequence>
<dbReference type="GO" id="GO:0008993">
    <property type="term" value="F:rhamnulokinase activity"/>
    <property type="evidence" value="ECO:0007669"/>
    <property type="project" value="InterPro"/>
</dbReference>
<keyword evidence="2" id="KW-0808">Transferase</keyword>
<evidence type="ECO:0000256" key="7">
    <source>
        <dbReference type="ARBA" id="ARBA00023308"/>
    </source>
</evidence>
<dbReference type="EMBL" id="CP002049">
    <property type="protein sequence ID" value="ADI14831.1"/>
    <property type="molecule type" value="Genomic_DNA"/>
</dbReference>
<gene>
    <name evidence="10" type="ordered locus">Trad_1713</name>
</gene>
<dbReference type="InterPro" id="IPR013449">
    <property type="entry name" value="Rhamnulokinase"/>
</dbReference>
<dbReference type="Gene3D" id="3.30.420.40">
    <property type="match status" value="2"/>
</dbReference>
<dbReference type="GO" id="GO:0005524">
    <property type="term" value="F:ATP binding"/>
    <property type="evidence" value="ECO:0007669"/>
    <property type="project" value="UniProtKB-KW"/>
</dbReference>
<dbReference type="HOGENOM" id="CLU_039395_0_1_0"/>
<dbReference type="GO" id="GO:0006071">
    <property type="term" value="P:glycerol metabolic process"/>
    <property type="evidence" value="ECO:0007669"/>
    <property type="project" value="TreeGrafter"/>
</dbReference>
<comment type="similarity">
    <text evidence="1">Belongs to the FGGY kinase family.</text>
</comment>
<dbReference type="eggNOG" id="COG1070">
    <property type="taxonomic scope" value="Bacteria"/>
</dbReference>
<dbReference type="InterPro" id="IPR018485">
    <property type="entry name" value="FGGY_C"/>
</dbReference>
<dbReference type="PANTHER" id="PTHR10196">
    <property type="entry name" value="SUGAR KINASE"/>
    <property type="match status" value="1"/>
</dbReference>
<dbReference type="STRING" id="649638.Trad_1713"/>
<evidence type="ECO:0000256" key="5">
    <source>
        <dbReference type="ARBA" id="ARBA00022840"/>
    </source>
</evidence>
<evidence type="ECO:0000259" key="8">
    <source>
        <dbReference type="Pfam" id="PF00370"/>
    </source>
</evidence>
<dbReference type="GO" id="GO:0004370">
    <property type="term" value="F:glycerol kinase activity"/>
    <property type="evidence" value="ECO:0007669"/>
    <property type="project" value="TreeGrafter"/>
</dbReference>
<dbReference type="OrthoDB" id="9761504at2"/>
<dbReference type="InterPro" id="IPR043129">
    <property type="entry name" value="ATPase_NBD"/>
</dbReference>
<keyword evidence="4 10" id="KW-0418">Kinase</keyword>
<keyword evidence="11" id="KW-1185">Reference proteome</keyword>
<evidence type="ECO:0000256" key="2">
    <source>
        <dbReference type="ARBA" id="ARBA00022679"/>
    </source>
</evidence>
<dbReference type="GO" id="GO:0019301">
    <property type="term" value="P:rhamnose catabolic process"/>
    <property type="evidence" value="ECO:0007669"/>
    <property type="project" value="InterPro"/>
</dbReference>
<dbReference type="PANTHER" id="PTHR10196:SF93">
    <property type="entry name" value="L-RHAMNULOKINASE"/>
    <property type="match status" value="1"/>
</dbReference>
<keyword evidence="6" id="KW-1015">Disulfide bond</keyword>
<dbReference type="CDD" id="cd07771">
    <property type="entry name" value="ASKHA_NBD_FGGY_RhaB-like"/>
    <property type="match status" value="1"/>
</dbReference>
<keyword evidence="3" id="KW-0547">Nucleotide-binding</keyword>
<evidence type="ECO:0000313" key="11">
    <source>
        <dbReference type="Proteomes" id="UP000000379"/>
    </source>
</evidence>
<feature type="domain" description="Carbohydrate kinase FGGY N-terminal" evidence="8">
    <location>
        <begin position="15"/>
        <end position="253"/>
    </location>
</feature>
<reference evidence="11" key="1">
    <citation type="submission" date="2010-05" db="EMBL/GenBank/DDBJ databases">
        <title>The complete genome of Truepera radiovictris DSM 17093.</title>
        <authorList>
            <consortium name="US DOE Joint Genome Institute (JGI-PGF)"/>
            <person name="Lucas S."/>
            <person name="Copeland A."/>
            <person name="Lapidus A."/>
            <person name="Glavina del Rio T."/>
            <person name="Dalin E."/>
            <person name="Tice H."/>
            <person name="Bruce D."/>
            <person name="Goodwin L."/>
            <person name="Pitluck S."/>
            <person name="Kyrpides N."/>
            <person name="Mavromatis K."/>
            <person name="Ovchinnikova G."/>
            <person name="Munk A.C."/>
            <person name="Detter J.C."/>
            <person name="Han C."/>
            <person name="Tapia R."/>
            <person name="Land M."/>
            <person name="Hauser L."/>
            <person name="Markowitz V."/>
            <person name="Cheng J.-F."/>
            <person name="Hugenholtz P."/>
            <person name="Woyke T."/>
            <person name="Wu D."/>
            <person name="Tindall B."/>
            <person name="Pomrenke H.G."/>
            <person name="Brambilla E."/>
            <person name="Klenk H.-P."/>
            <person name="Eisen J.A."/>
        </authorList>
    </citation>
    <scope>NUCLEOTIDE SEQUENCE [LARGE SCALE GENOMIC DNA]</scope>
    <source>
        <strain evidence="11">DSM 17093 / CIP 108686 / LMG 22925 / RQ-24</strain>
    </source>
</reference>
<evidence type="ECO:0000313" key="10">
    <source>
        <dbReference type="EMBL" id="ADI14831.1"/>
    </source>
</evidence>
<evidence type="ECO:0000256" key="4">
    <source>
        <dbReference type="ARBA" id="ARBA00022777"/>
    </source>
</evidence>
<evidence type="ECO:0000256" key="6">
    <source>
        <dbReference type="ARBA" id="ARBA00023157"/>
    </source>
</evidence>
<dbReference type="InterPro" id="IPR018484">
    <property type="entry name" value="FGGY_N"/>
</dbReference>
<dbReference type="Proteomes" id="UP000000379">
    <property type="component" value="Chromosome"/>
</dbReference>